<evidence type="ECO:0000313" key="3">
    <source>
        <dbReference type="Proteomes" id="UP000825935"/>
    </source>
</evidence>
<accession>A0A8T2R5F2</accession>
<dbReference type="Proteomes" id="UP000825935">
    <property type="component" value="Chromosome 29"/>
</dbReference>
<feature type="coiled-coil region" evidence="1">
    <location>
        <begin position="83"/>
        <end position="117"/>
    </location>
</feature>
<organism evidence="2 3">
    <name type="scientific">Ceratopteris richardii</name>
    <name type="common">Triangle waterfern</name>
    <dbReference type="NCBI Taxonomy" id="49495"/>
    <lineage>
        <taxon>Eukaryota</taxon>
        <taxon>Viridiplantae</taxon>
        <taxon>Streptophyta</taxon>
        <taxon>Embryophyta</taxon>
        <taxon>Tracheophyta</taxon>
        <taxon>Polypodiopsida</taxon>
        <taxon>Polypodiidae</taxon>
        <taxon>Polypodiales</taxon>
        <taxon>Pteridineae</taxon>
        <taxon>Pteridaceae</taxon>
        <taxon>Parkerioideae</taxon>
        <taxon>Ceratopteris</taxon>
    </lineage>
</organism>
<keyword evidence="1" id="KW-0175">Coiled coil</keyword>
<evidence type="ECO:0000313" key="2">
    <source>
        <dbReference type="EMBL" id="KAH7291612.1"/>
    </source>
</evidence>
<dbReference type="OrthoDB" id="2012859at2759"/>
<dbReference type="AlphaFoldDB" id="A0A8T2R5F2"/>
<protein>
    <submittedName>
        <fullName evidence="2">Uncharacterized protein</fullName>
    </submittedName>
</protein>
<dbReference type="OMA" id="ELNHVYK"/>
<evidence type="ECO:0000256" key="1">
    <source>
        <dbReference type="SAM" id="Coils"/>
    </source>
</evidence>
<reference evidence="2" key="1">
    <citation type="submission" date="2021-08" db="EMBL/GenBank/DDBJ databases">
        <title>WGS assembly of Ceratopteris richardii.</title>
        <authorList>
            <person name="Marchant D.B."/>
            <person name="Chen G."/>
            <person name="Jenkins J."/>
            <person name="Shu S."/>
            <person name="Leebens-Mack J."/>
            <person name="Grimwood J."/>
            <person name="Schmutz J."/>
            <person name="Soltis P."/>
            <person name="Soltis D."/>
            <person name="Chen Z.-H."/>
        </authorList>
    </citation>
    <scope>NUCLEOTIDE SEQUENCE</scope>
    <source>
        <strain evidence="2">Whitten #5841</strain>
        <tissue evidence="2">Leaf</tissue>
    </source>
</reference>
<dbReference type="EMBL" id="CM035434">
    <property type="protein sequence ID" value="KAH7291612.1"/>
    <property type="molecule type" value="Genomic_DNA"/>
</dbReference>
<sequence length="190" mass="21724">MILSRCSMQLITGCALFAALPPQLPLKFTLLSVPSFTSSPTRHASFQTLAKRKSTLLPNLSQDEKQEQVLDEDFRNSINELSTEAVKAMLSEKMERMENLQEKLFELEIYFEKENEKDALLFVLVIRDMLDHKISAEAKNLKGIYLRAFQKICNMVEDSGWKLKGSSEGSELGMQIDDDLIPPTLMKEYR</sequence>
<name>A0A8T2R5F2_CERRI</name>
<proteinExistence type="predicted"/>
<comment type="caution">
    <text evidence="2">The sequence shown here is derived from an EMBL/GenBank/DDBJ whole genome shotgun (WGS) entry which is preliminary data.</text>
</comment>
<gene>
    <name evidence="2" type="ORF">KP509_29G024400</name>
</gene>
<keyword evidence="3" id="KW-1185">Reference proteome</keyword>